<keyword evidence="2" id="KW-1185">Reference proteome</keyword>
<reference evidence="2" key="1">
    <citation type="journal article" date="2019" name="Int. J. Syst. Evol. Microbiol.">
        <title>The Global Catalogue of Microorganisms (GCM) 10K type strain sequencing project: providing services to taxonomists for standard genome sequencing and annotation.</title>
        <authorList>
            <consortium name="The Broad Institute Genomics Platform"/>
            <consortium name="The Broad Institute Genome Sequencing Center for Infectious Disease"/>
            <person name="Wu L."/>
            <person name="Ma J."/>
        </authorList>
    </citation>
    <scope>NUCLEOTIDE SEQUENCE [LARGE SCALE GENOMIC DNA]</scope>
    <source>
        <strain evidence="2">CGMCC 1.12942</strain>
    </source>
</reference>
<dbReference type="Proteomes" id="UP001596500">
    <property type="component" value="Unassembled WGS sequence"/>
</dbReference>
<proteinExistence type="predicted"/>
<organism evidence="1 2">
    <name type="scientific">Laceyella putida</name>
    <dbReference type="NCBI Taxonomy" id="110101"/>
    <lineage>
        <taxon>Bacteria</taxon>
        <taxon>Bacillati</taxon>
        <taxon>Bacillota</taxon>
        <taxon>Bacilli</taxon>
        <taxon>Bacillales</taxon>
        <taxon>Thermoactinomycetaceae</taxon>
        <taxon>Laceyella</taxon>
    </lineage>
</organism>
<comment type="caution">
    <text evidence="1">The sequence shown here is derived from an EMBL/GenBank/DDBJ whole genome shotgun (WGS) entry which is preliminary data.</text>
</comment>
<sequence>MGEQGKQNENDVPNKLFVTDETFEMYEIHQSTPITDMILESYGQVGVPNDREEKERNDET</sequence>
<dbReference type="EMBL" id="JBHTBW010000021">
    <property type="protein sequence ID" value="MFC7441343.1"/>
    <property type="molecule type" value="Genomic_DNA"/>
</dbReference>
<accession>A0ABW2RK14</accession>
<gene>
    <name evidence="1" type="ORF">ACFQNG_09240</name>
</gene>
<dbReference type="RefSeq" id="WP_379864633.1">
    <property type="nucleotide sequence ID" value="NZ_JBHTBW010000021.1"/>
</dbReference>
<name>A0ABW2RK14_9BACL</name>
<evidence type="ECO:0000313" key="1">
    <source>
        <dbReference type="EMBL" id="MFC7441343.1"/>
    </source>
</evidence>
<evidence type="ECO:0000313" key="2">
    <source>
        <dbReference type="Proteomes" id="UP001596500"/>
    </source>
</evidence>
<protein>
    <submittedName>
        <fullName evidence="1">Uncharacterized protein</fullName>
    </submittedName>
</protein>